<dbReference type="CDD" id="cd20351">
    <property type="entry name" value="Rcat_RBR_HOIP"/>
    <property type="match status" value="1"/>
</dbReference>
<dbReference type="GO" id="GO:0071797">
    <property type="term" value="C:LUBAC complex"/>
    <property type="evidence" value="ECO:0007669"/>
    <property type="project" value="InterPro"/>
</dbReference>
<keyword evidence="5" id="KW-0833">Ubl conjugation pathway</keyword>
<evidence type="ECO:0000259" key="7">
    <source>
        <dbReference type="PROSITE" id="PS51873"/>
    </source>
</evidence>
<dbReference type="InterPro" id="IPR047542">
    <property type="entry name" value="Rcat_RBR_RNF31-like"/>
</dbReference>
<dbReference type="PANTHER" id="PTHR16004">
    <property type="entry name" value="RING FINGER PROTEIN 31-RELATED"/>
    <property type="match status" value="1"/>
</dbReference>
<dbReference type="Gene3D" id="1.20.120.1750">
    <property type="match status" value="1"/>
</dbReference>
<dbReference type="GO" id="GO:0036435">
    <property type="term" value="F:K48-linked polyubiquitin modification-dependent protein binding"/>
    <property type="evidence" value="ECO:0007669"/>
    <property type="project" value="TreeGrafter"/>
</dbReference>
<evidence type="ECO:0000256" key="6">
    <source>
        <dbReference type="ARBA" id="ARBA00022833"/>
    </source>
</evidence>
<keyword evidence="2" id="KW-0479">Metal-binding</keyword>
<comment type="caution">
    <text evidence="8">The sequence shown here is derived from an EMBL/GenBank/DDBJ whole genome shotgun (WGS) entry which is preliminary data.</text>
</comment>
<keyword evidence="4" id="KW-0863">Zinc-finger</keyword>
<accession>A0A315VF11</accession>
<dbReference type="SUPFAM" id="SSF57850">
    <property type="entry name" value="RING/U-box"/>
    <property type="match status" value="2"/>
</dbReference>
<dbReference type="Proteomes" id="UP000250572">
    <property type="component" value="Unassembled WGS sequence"/>
</dbReference>
<dbReference type="GO" id="GO:0061630">
    <property type="term" value="F:ubiquitin protein ligase activity"/>
    <property type="evidence" value="ECO:0007669"/>
    <property type="project" value="TreeGrafter"/>
</dbReference>
<evidence type="ECO:0000256" key="2">
    <source>
        <dbReference type="ARBA" id="ARBA00022723"/>
    </source>
</evidence>
<name>A0A315VF11_GAMAF</name>
<evidence type="ECO:0000256" key="4">
    <source>
        <dbReference type="ARBA" id="ARBA00022771"/>
    </source>
</evidence>
<feature type="domain" description="RING-type" evidence="7">
    <location>
        <begin position="1"/>
        <end position="124"/>
    </location>
</feature>
<dbReference type="AlphaFoldDB" id="A0A315VF11"/>
<evidence type="ECO:0000256" key="3">
    <source>
        <dbReference type="ARBA" id="ARBA00022737"/>
    </source>
</evidence>
<evidence type="ECO:0000256" key="5">
    <source>
        <dbReference type="ARBA" id="ARBA00022786"/>
    </source>
</evidence>
<evidence type="ECO:0000256" key="1">
    <source>
        <dbReference type="ARBA" id="ARBA00022679"/>
    </source>
</evidence>
<dbReference type="Pfam" id="PF18091">
    <property type="entry name" value="E3_UbLigase_RBR"/>
    <property type="match status" value="1"/>
</dbReference>
<dbReference type="PROSITE" id="PS51873">
    <property type="entry name" value="TRIAD"/>
    <property type="match status" value="1"/>
</dbReference>
<dbReference type="PANTHER" id="PTHR16004:SF3">
    <property type="entry name" value="E3 UBIQUITIN-PROTEIN LIGASE RNF31"/>
    <property type="match status" value="1"/>
</dbReference>
<dbReference type="GO" id="GO:0097039">
    <property type="term" value="P:protein linear polyubiquitination"/>
    <property type="evidence" value="ECO:0007669"/>
    <property type="project" value="TreeGrafter"/>
</dbReference>
<gene>
    <name evidence="8" type="ORF">CCH79_00020805</name>
</gene>
<keyword evidence="6" id="KW-0862">Zinc</keyword>
<evidence type="ECO:0000313" key="9">
    <source>
        <dbReference type="Proteomes" id="UP000250572"/>
    </source>
</evidence>
<dbReference type="GO" id="GO:0008270">
    <property type="term" value="F:zinc ion binding"/>
    <property type="evidence" value="ECO:0007669"/>
    <property type="project" value="UniProtKB-KW"/>
</dbReference>
<feature type="non-terminal residue" evidence="8">
    <location>
        <position position="1"/>
    </location>
</feature>
<reference evidence="8 9" key="1">
    <citation type="journal article" date="2018" name="G3 (Bethesda)">
        <title>A High-Quality Reference Genome for the Invasive Mosquitofish Gambusia affinis Using a Chicago Library.</title>
        <authorList>
            <person name="Hoffberg S.L."/>
            <person name="Troendle N.J."/>
            <person name="Glenn T.C."/>
            <person name="Mahmud O."/>
            <person name="Louha S."/>
            <person name="Chalopin D."/>
            <person name="Bennetzen J.L."/>
            <person name="Mauricio R."/>
        </authorList>
    </citation>
    <scope>NUCLEOTIDE SEQUENCE [LARGE SCALE GENOMIC DNA]</scope>
    <source>
        <strain evidence="8">NE01/NJP1002.9</strain>
        <tissue evidence="8">Muscle</tissue>
    </source>
</reference>
<proteinExistence type="predicted"/>
<dbReference type="InterPro" id="IPR026254">
    <property type="entry name" value="RNF31-like"/>
</dbReference>
<dbReference type="InterPro" id="IPR041031">
    <property type="entry name" value="RNF31_C"/>
</dbReference>
<evidence type="ECO:0000313" key="8">
    <source>
        <dbReference type="EMBL" id="PWA21991.1"/>
    </source>
</evidence>
<dbReference type="EMBL" id="NHOQ01001831">
    <property type="protein sequence ID" value="PWA21991.1"/>
    <property type="molecule type" value="Genomic_DNA"/>
</dbReference>
<keyword evidence="3" id="KW-0677">Repeat</keyword>
<dbReference type="InterPro" id="IPR044066">
    <property type="entry name" value="TRIAD_supradom"/>
</dbReference>
<dbReference type="Pfam" id="PF22191">
    <property type="entry name" value="IBR_1"/>
    <property type="match status" value="1"/>
</dbReference>
<keyword evidence="1" id="KW-0808">Transferase</keyword>
<dbReference type="GO" id="GO:1990450">
    <property type="term" value="F:linear polyubiquitin binding"/>
    <property type="evidence" value="ECO:0007669"/>
    <property type="project" value="TreeGrafter"/>
</dbReference>
<sequence>CSFGMLHESDRLRMDCPSCRKSTCSQCRSPWSPHHQGLSCAEFKAWQQQTQQDRDSPMWVYKTIECPSCQFVFSLSKGGCLHFTCSQCRHQFCGGCSQRFALGPACNFSARCASRGLHAHHPRDCLYHLRDWSVARLHQLLQVSWTRVWFSTRPGTTECLLPGRNRPVAAWLSLVRQVRSFPVPGNPAHPGLPDRCVCVAVACFVLELRDDSGMMKEEPCGLPAPYGGYCQAHYKERLVEQLNRCGADPAVLFSPAEVIAELRRWSVIVPTRKPEEPEPLYAHRLRLVSDIIMTGIYLEPGQPAGPVNVSGTTSGL</sequence>
<protein>
    <recommendedName>
        <fullName evidence="7">RING-type domain-containing protein</fullName>
    </recommendedName>
</protein>
<dbReference type="GO" id="GO:0070530">
    <property type="term" value="F:K63-linked polyubiquitin modification-dependent protein binding"/>
    <property type="evidence" value="ECO:0007669"/>
    <property type="project" value="TreeGrafter"/>
</dbReference>
<keyword evidence="9" id="KW-1185">Reference proteome</keyword>
<organism evidence="8 9">
    <name type="scientific">Gambusia affinis</name>
    <name type="common">Western mosquitofish</name>
    <name type="synonym">Heterandria affinis</name>
    <dbReference type="NCBI Taxonomy" id="33528"/>
    <lineage>
        <taxon>Eukaryota</taxon>
        <taxon>Metazoa</taxon>
        <taxon>Chordata</taxon>
        <taxon>Craniata</taxon>
        <taxon>Vertebrata</taxon>
        <taxon>Euteleostomi</taxon>
        <taxon>Actinopterygii</taxon>
        <taxon>Neopterygii</taxon>
        <taxon>Teleostei</taxon>
        <taxon>Neoteleostei</taxon>
        <taxon>Acanthomorphata</taxon>
        <taxon>Ovalentaria</taxon>
        <taxon>Atherinomorphae</taxon>
        <taxon>Cyprinodontiformes</taxon>
        <taxon>Poeciliidae</taxon>
        <taxon>Poeciliinae</taxon>
        <taxon>Gambusia</taxon>
    </lineage>
</organism>